<dbReference type="Pfam" id="PF03626">
    <property type="entry name" value="COX4_pro"/>
    <property type="match status" value="1"/>
</dbReference>
<name>A0A5E7UY56_PSEFL</name>
<keyword evidence="2" id="KW-1003">Cell membrane</keyword>
<evidence type="ECO:0008006" key="9">
    <source>
        <dbReference type="Google" id="ProtNLM"/>
    </source>
</evidence>
<keyword evidence="4 6" id="KW-1133">Transmembrane helix</keyword>
<protein>
    <recommendedName>
        <fullName evidence="9">Prokaryotic cytochrome C oxidase subunit IV family protein</fullName>
    </recommendedName>
</protein>
<evidence type="ECO:0000256" key="6">
    <source>
        <dbReference type="SAM" id="Phobius"/>
    </source>
</evidence>
<dbReference type="InterPro" id="IPR005171">
    <property type="entry name" value="Cyt_c_oxidase_su4_prok"/>
</dbReference>
<evidence type="ECO:0000313" key="7">
    <source>
        <dbReference type="EMBL" id="VVQ15495.1"/>
    </source>
</evidence>
<evidence type="ECO:0000256" key="3">
    <source>
        <dbReference type="ARBA" id="ARBA00022692"/>
    </source>
</evidence>
<evidence type="ECO:0000313" key="8">
    <source>
        <dbReference type="Proteomes" id="UP000381378"/>
    </source>
</evidence>
<evidence type="ECO:0000256" key="4">
    <source>
        <dbReference type="ARBA" id="ARBA00022989"/>
    </source>
</evidence>
<keyword evidence="3 6" id="KW-0812">Transmembrane</keyword>
<dbReference type="Proteomes" id="UP000381378">
    <property type="component" value="Unassembled WGS sequence"/>
</dbReference>
<feature type="transmembrane region" description="Helical" evidence="6">
    <location>
        <begin position="12"/>
        <end position="28"/>
    </location>
</feature>
<dbReference type="OrthoDB" id="7065565at2"/>
<keyword evidence="5 6" id="KW-0472">Membrane</keyword>
<sequence length="91" mass="10516">MPSILINKLSAIWAFLMAATIASTWWISKDSFTISTATVLIMLIAAYKIRLVMIHFMELDHAPLHWRLWFECWIGVSTAAILLSYFNLTPW</sequence>
<accession>A0A5E7UY56</accession>
<evidence type="ECO:0000256" key="1">
    <source>
        <dbReference type="ARBA" id="ARBA00004651"/>
    </source>
</evidence>
<organism evidence="7 8">
    <name type="scientific">Pseudomonas fluorescens</name>
    <dbReference type="NCBI Taxonomy" id="294"/>
    <lineage>
        <taxon>Bacteria</taxon>
        <taxon>Pseudomonadati</taxon>
        <taxon>Pseudomonadota</taxon>
        <taxon>Gammaproteobacteria</taxon>
        <taxon>Pseudomonadales</taxon>
        <taxon>Pseudomonadaceae</taxon>
        <taxon>Pseudomonas</taxon>
    </lineage>
</organism>
<dbReference type="AlphaFoldDB" id="A0A5E7UY56"/>
<feature type="transmembrane region" description="Helical" evidence="6">
    <location>
        <begin position="68"/>
        <end position="88"/>
    </location>
</feature>
<dbReference type="EMBL" id="CABVJF010000017">
    <property type="protein sequence ID" value="VVQ15495.1"/>
    <property type="molecule type" value="Genomic_DNA"/>
</dbReference>
<proteinExistence type="predicted"/>
<dbReference type="GO" id="GO:0005886">
    <property type="term" value="C:plasma membrane"/>
    <property type="evidence" value="ECO:0007669"/>
    <property type="project" value="UniProtKB-SubCell"/>
</dbReference>
<feature type="transmembrane region" description="Helical" evidence="6">
    <location>
        <begin position="34"/>
        <end position="56"/>
    </location>
</feature>
<evidence type="ECO:0000256" key="2">
    <source>
        <dbReference type="ARBA" id="ARBA00022475"/>
    </source>
</evidence>
<comment type="subcellular location">
    <subcellularLocation>
        <location evidence="1">Cell membrane</location>
        <topology evidence="1">Multi-pass membrane protein</topology>
    </subcellularLocation>
</comment>
<dbReference type="RefSeq" id="WP_150787197.1">
    <property type="nucleotide sequence ID" value="NZ_CABVJF010000017.1"/>
</dbReference>
<reference evidence="7 8" key="1">
    <citation type="submission" date="2019-09" db="EMBL/GenBank/DDBJ databases">
        <authorList>
            <person name="Chandra G."/>
            <person name="Truman W A."/>
        </authorList>
    </citation>
    <scope>NUCLEOTIDE SEQUENCE [LARGE SCALE GENOMIC DNA]</scope>
    <source>
        <strain evidence="7">PS928</strain>
    </source>
</reference>
<evidence type="ECO:0000256" key="5">
    <source>
        <dbReference type="ARBA" id="ARBA00023136"/>
    </source>
</evidence>
<gene>
    <name evidence="7" type="ORF">PS928_04269</name>
</gene>